<gene>
    <name evidence="2" type="ORF">SAMN05443637_106251</name>
</gene>
<dbReference type="Pfam" id="PF13302">
    <property type="entry name" value="Acetyltransf_3"/>
    <property type="match status" value="1"/>
</dbReference>
<dbReference type="SUPFAM" id="SSF55729">
    <property type="entry name" value="Acyl-CoA N-acyltransferases (Nat)"/>
    <property type="match status" value="1"/>
</dbReference>
<dbReference type="InterPro" id="IPR016181">
    <property type="entry name" value="Acyl_CoA_acyltransferase"/>
</dbReference>
<sequence>MTDPWPLRGLVLRTPRLELRPATDPDLYALVGVAERGIHPPEEMPFGEEWTDADPRYLGRGILQYHWRLRAELSPQRWTLPFAVRTGGRVIGLQYLSAREFPVLREVCTGSWLGMADQGKGYGAEMRAAVLTFAFDHLGARTARSSARAENTASLAISRKLGYRPDGTEAVVRRGEPTTDVRMLLDRASFVRPAWATAVEGAEPCFPLLGAW</sequence>
<accession>A0A1M6SNS6</accession>
<dbReference type="PANTHER" id="PTHR43441">
    <property type="entry name" value="RIBOSOMAL-PROTEIN-SERINE ACETYLTRANSFERASE"/>
    <property type="match status" value="1"/>
</dbReference>
<organism evidence="2 3">
    <name type="scientific">Pseudonocardia thermophila</name>
    <dbReference type="NCBI Taxonomy" id="1848"/>
    <lineage>
        <taxon>Bacteria</taxon>
        <taxon>Bacillati</taxon>
        <taxon>Actinomycetota</taxon>
        <taxon>Actinomycetes</taxon>
        <taxon>Pseudonocardiales</taxon>
        <taxon>Pseudonocardiaceae</taxon>
        <taxon>Pseudonocardia</taxon>
    </lineage>
</organism>
<dbReference type="Proteomes" id="UP000184363">
    <property type="component" value="Unassembled WGS sequence"/>
</dbReference>
<keyword evidence="2" id="KW-0808">Transferase</keyword>
<evidence type="ECO:0000313" key="2">
    <source>
        <dbReference type="EMBL" id="SHK46290.1"/>
    </source>
</evidence>
<evidence type="ECO:0000259" key="1">
    <source>
        <dbReference type="PROSITE" id="PS51186"/>
    </source>
</evidence>
<dbReference type="Gene3D" id="3.40.630.30">
    <property type="match status" value="1"/>
</dbReference>
<dbReference type="GO" id="GO:1990189">
    <property type="term" value="F:protein N-terminal-serine acetyltransferase activity"/>
    <property type="evidence" value="ECO:0007669"/>
    <property type="project" value="TreeGrafter"/>
</dbReference>
<feature type="domain" description="N-acetyltransferase" evidence="1">
    <location>
        <begin position="17"/>
        <end position="188"/>
    </location>
</feature>
<keyword evidence="3" id="KW-1185">Reference proteome</keyword>
<dbReference type="GO" id="GO:0008999">
    <property type="term" value="F:protein-N-terminal-alanine acetyltransferase activity"/>
    <property type="evidence" value="ECO:0007669"/>
    <property type="project" value="TreeGrafter"/>
</dbReference>
<dbReference type="AlphaFoldDB" id="A0A1M6SNS6"/>
<dbReference type="InterPro" id="IPR051908">
    <property type="entry name" value="Ribosomal_N-acetyltransferase"/>
</dbReference>
<dbReference type="RefSeq" id="WP_073456822.1">
    <property type="nucleotide sequence ID" value="NZ_CALGVN010000066.1"/>
</dbReference>
<dbReference type="PANTHER" id="PTHR43441:SF11">
    <property type="entry name" value="RIBOSOMAL-PROTEIN-SERINE ACETYLTRANSFERASE"/>
    <property type="match status" value="1"/>
</dbReference>
<dbReference type="InterPro" id="IPR000182">
    <property type="entry name" value="GNAT_dom"/>
</dbReference>
<dbReference type="GO" id="GO:0005737">
    <property type="term" value="C:cytoplasm"/>
    <property type="evidence" value="ECO:0007669"/>
    <property type="project" value="TreeGrafter"/>
</dbReference>
<reference evidence="2 3" key="1">
    <citation type="submission" date="2016-11" db="EMBL/GenBank/DDBJ databases">
        <authorList>
            <person name="Jaros S."/>
            <person name="Januszkiewicz K."/>
            <person name="Wedrychowicz H."/>
        </authorList>
    </citation>
    <scope>NUCLEOTIDE SEQUENCE [LARGE SCALE GENOMIC DNA]</scope>
    <source>
        <strain evidence="2 3">DSM 43832</strain>
    </source>
</reference>
<dbReference type="PROSITE" id="PS51186">
    <property type="entry name" value="GNAT"/>
    <property type="match status" value="1"/>
</dbReference>
<proteinExistence type="predicted"/>
<dbReference type="EMBL" id="FRAP01000006">
    <property type="protein sequence ID" value="SHK46290.1"/>
    <property type="molecule type" value="Genomic_DNA"/>
</dbReference>
<dbReference type="STRING" id="1848.SAMN05443637_106251"/>
<evidence type="ECO:0000313" key="3">
    <source>
        <dbReference type="Proteomes" id="UP000184363"/>
    </source>
</evidence>
<name>A0A1M6SNS6_PSETH</name>
<protein>
    <submittedName>
        <fullName evidence="2">Protein N-acetyltransferase, RimJ/RimL family</fullName>
    </submittedName>
</protein>
<dbReference type="OrthoDB" id="3466127at2"/>